<gene>
    <name evidence="1" type="primary">RvY_13758-1</name>
    <name evidence="1" type="synonym">RvY_13758.1</name>
    <name evidence="1" type="ORF">RvY_13758</name>
</gene>
<organism evidence="1 2">
    <name type="scientific">Ramazzottius varieornatus</name>
    <name type="common">Water bear</name>
    <name type="synonym">Tardigrade</name>
    <dbReference type="NCBI Taxonomy" id="947166"/>
    <lineage>
        <taxon>Eukaryota</taxon>
        <taxon>Metazoa</taxon>
        <taxon>Ecdysozoa</taxon>
        <taxon>Tardigrada</taxon>
        <taxon>Eutardigrada</taxon>
        <taxon>Parachela</taxon>
        <taxon>Hypsibioidea</taxon>
        <taxon>Ramazzottiidae</taxon>
        <taxon>Ramazzottius</taxon>
    </lineage>
</organism>
<dbReference type="Proteomes" id="UP000186922">
    <property type="component" value="Unassembled WGS sequence"/>
</dbReference>
<keyword evidence="2" id="KW-1185">Reference proteome</keyword>
<proteinExistence type="predicted"/>
<evidence type="ECO:0000313" key="2">
    <source>
        <dbReference type="Proteomes" id="UP000186922"/>
    </source>
</evidence>
<accession>A0A1D1VR50</accession>
<evidence type="ECO:0000313" key="1">
    <source>
        <dbReference type="EMBL" id="GAV03316.1"/>
    </source>
</evidence>
<name>A0A1D1VR50_RAMVA</name>
<reference evidence="1 2" key="1">
    <citation type="journal article" date="2016" name="Nat. Commun.">
        <title>Extremotolerant tardigrade genome and improved radiotolerance of human cultured cells by tardigrade-unique protein.</title>
        <authorList>
            <person name="Hashimoto T."/>
            <person name="Horikawa D.D."/>
            <person name="Saito Y."/>
            <person name="Kuwahara H."/>
            <person name="Kozuka-Hata H."/>
            <person name="Shin-I T."/>
            <person name="Minakuchi Y."/>
            <person name="Ohishi K."/>
            <person name="Motoyama A."/>
            <person name="Aizu T."/>
            <person name="Enomoto A."/>
            <person name="Kondo K."/>
            <person name="Tanaka S."/>
            <person name="Hara Y."/>
            <person name="Koshikawa S."/>
            <person name="Sagara H."/>
            <person name="Miura T."/>
            <person name="Yokobori S."/>
            <person name="Miyagawa K."/>
            <person name="Suzuki Y."/>
            <person name="Kubo T."/>
            <person name="Oyama M."/>
            <person name="Kohara Y."/>
            <person name="Fujiyama A."/>
            <person name="Arakawa K."/>
            <person name="Katayama T."/>
            <person name="Toyoda A."/>
            <person name="Kunieda T."/>
        </authorList>
    </citation>
    <scope>NUCLEOTIDE SEQUENCE [LARGE SCALE GENOMIC DNA]</scope>
    <source>
        <strain evidence="1 2">YOKOZUNA-1</strain>
    </source>
</reference>
<protein>
    <submittedName>
        <fullName evidence="1">Uncharacterized protein</fullName>
    </submittedName>
</protein>
<feature type="non-terminal residue" evidence="1">
    <location>
        <position position="1"/>
    </location>
</feature>
<dbReference type="EMBL" id="BDGG01000009">
    <property type="protein sequence ID" value="GAV03316.1"/>
    <property type="molecule type" value="Genomic_DNA"/>
</dbReference>
<sequence>LVNRTIQTTNKTAYCKPDNFPPSSLLTATVTKSGVWICEAGSLQHGSTDPKVIMVFCKSNWIIRRGIANNKRMKLSSRFYPVDQNSIYILLQGGTRKRRPGWTRFYSI</sequence>
<dbReference type="AlphaFoldDB" id="A0A1D1VR50"/>
<comment type="caution">
    <text evidence="1">The sequence shown here is derived from an EMBL/GenBank/DDBJ whole genome shotgun (WGS) entry which is preliminary data.</text>
</comment>